<gene>
    <name evidence="2" type="ORF">GCM10011452_09390</name>
</gene>
<dbReference type="AlphaFoldDB" id="A0A918MIE4"/>
<comment type="caution">
    <text evidence="2">The sequence shown here is derived from an EMBL/GenBank/DDBJ whole genome shotgun (WGS) entry which is preliminary data.</text>
</comment>
<dbReference type="CDD" id="cd06462">
    <property type="entry name" value="Peptidase_S24_S26"/>
    <property type="match status" value="1"/>
</dbReference>
<dbReference type="InterPro" id="IPR015927">
    <property type="entry name" value="Peptidase_S24_S26A/B/C"/>
</dbReference>
<dbReference type="SUPFAM" id="SSF51306">
    <property type="entry name" value="LexA/Signal peptidase"/>
    <property type="match status" value="1"/>
</dbReference>
<dbReference type="Gene3D" id="2.10.109.10">
    <property type="entry name" value="Umud Fragment, subunit A"/>
    <property type="match status" value="1"/>
</dbReference>
<reference evidence="2" key="1">
    <citation type="journal article" date="2014" name="Int. J. Syst. Evol. Microbiol.">
        <title>Complete genome sequence of Corynebacterium casei LMG S-19264T (=DSM 44701T), isolated from a smear-ripened cheese.</title>
        <authorList>
            <consortium name="US DOE Joint Genome Institute (JGI-PGF)"/>
            <person name="Walter F."/>
            <person name="Albersmeier A."/>
            <person name="Kalinowski J."/>
            <person name="Ruckert C."/>
        </authorList>
    </citation>
    <scope>NUCLEOTIDE SEQUENCE</scope>
    <source>
        <strain evidence="2">KCTC 23714</strain>
    </source>
</reference>
<name>A0A918MIE4_9RHOB</name>
<dbReference type="Pfam" id="PF00717">
    <property type="entry name" value="Peptidase_S24"/>
    <property type="match status" value="1"/>
</dbReference>
<dbReference type="SUPFAM" id="SSF47413">
    <property type="entry name" value="lambda repressor-like DNA-binding domains"/>
    <property type="match status" value="1"/>
</dbReference>
<sequence length="221" mass="23644">MRRALSAGTLRIMENSFKEALEVALKITGRSLRSVAIASGVSYEQLKGLKQGKASSTNVDDAMRVARAFGVTLDDFYTGRLGATQSVAVAGRVGAGAEVVLSDDHAKGDGLYHVACPPQLAPRGVVAVEVVGDSMEPVFYEGDILFYSRQTIGIPTEAIGRPCICEDYDGLVWVKQVKVGTSPGLFNLLSINPTGTNRLDVALKWAAPVLFHLPMTYVTKL</sequence>
<evidence type="ECO:0000259" key="1">
    <source>
        <dbReference type="PROSITE" id="PS50943"/>
    </source>
</evidence>
<dbReference type="SMART" id="SM00530">
    <property type="entry name" value="HTH_XRE"/>
    <property type="match status" value="1"/>
</dbReference>
<protein>
    <submittedName>
        <fullName evidence="2">Transcriptional regulator</fullName>
    </submittedName>
</protein>
<dbReference type="InterPro" id="IPR036286">
    <property type="entry name" value="LexA/Signal_pep-like_sf"/>
</dbReference>
<organism evidence="2 3">
    <name type="scientific">Gemmobacter lanyuensis</name>
    <dbReference type="NCBI Taxonomy" id="1054497"/>
    <lineage>
        <taxon>Bacteria</taxon>
        <taxon>Pseudomonadati</taxon>
        <taxon>Pseudomonadota</taxon>
        <taxon>Alphaproteobacteria</taxon>
        <taxon>Rhodobacterales</taxon>
        <taxon>Paracoccaceae</taxon>
        <taxon>Gemmobacter</taxon>
    </lineage>
</organism>
<dbReference type="InterPro" id="IPR010982">
    <property type="entry name" value="Lambda_DNA-bd_dom_sf"/>
</dbReference>
<evidence type="ECO:0000313" key="2">
    <source>
        <dbReference type="EMBL" id="GGW24088.1"/>
    </source>
</evidence>
<dbReference type="InterPro" id="IPR001387">
    <property type="entry name" value="Cro/C1-type_HTH"/>
</dbReference>
<dbReference type="Proteomes" id="UP000628984">
    <property type="component" value="Unassembled WGS sequence"/>
</dbReference>
<accession>A0A918MIE4</accession>
<keyword evidence="3" id="KW-1185">Reference proteome</keyword>
<dbReference type="Gene3D" id="1.10.260.40">
    <property type="entry name" value="lambda repressor-like DNA-binding domains"/>
    <property type="match status" value="1"/>
</dbReference>
<dbReference type="EMBL" id="BMYQ01000001">
    <property type="protein sequence ID" value="GGW24088.1"/>
    <property type="molecule type" value="Genomic_DNA"/>
</dbReference>
<proteinExistence type="predicted"/>
<dbReference type="RefSeq" id="WP_229804011.1">
    <property type="nucleotide sequence ID" value="NZ_BMYQ01000001.1"/>
</dbReference>
<feature type="domain" description="HTH cro/C1-type" evidence="1">
    <location>
        <begin position="21"/>
        <end position="76"/>
    </location>
</feature>
<dbReference type="PROSITE" id="PS50943">
    <property type="entry name" value="HTH_CROC1"/>
    <property type="match status" value="1"/>
</dbReference>
<dbReference type="GO" id="GO:0003677">
    <property type="term" value="F:DNA binding"/>
    <property type="evidence" value="ECO:0007669"/>
    <property type="project" value="InterPro"/>
</dbReference>
<evidence type="ECO:0000313" key="3">
    <source>
        <dbReference type="Proteomes" id="UP000628984"/>
    </source>
</evidence>
<reference evidence="2" key="2">
    <citation type="submission" date="2020-09" db="EMBL/GenBank/DDBJ databases">
        <authorList>
            <person name="Sun Q."/>
            <person name="Kim S."/>
        </authorList>
    </citation>
    <scope>NUCLEOTIDE SEQUENCE</scope>
    <source>
        <strain evidence="2">KCTC 23714</strain>
    </source>
</reference>